<feature type="compositionally biased region" description="Gly residues" evidence="1">
    <location>
        <begin position="190"/>
        <end position="201"/>
    </location>
</feature>
<name>A0A9Q8LB90_PASFU</name>
<dbReference type="EMBL" id="CP090164">
    <property type="protein sequence ID" value="UJO14217.1"/>
    <property type="molecule type" value="Genomic_DNA"/>
</dbReference>
<accession>A0A9Q8LB90</accession>
<reference evidence="2" key="1">
    <citation type="submission" date="2021-12" db="EMBL/GenBank/DDBJ databases">
        <authorList>
            <person name="Zaccaron A."/>
            <person name="Stergiopoulos I."/>
        </authorList>
    </citation>
    <scope>NUCLEOTIDE SEQUENCE</scope>
    <source>
        <strain evidence="2">Race5_Kim</strain>
    </source>
</reference>
<feature type="compositionally biased region" description="Polar residues" evidence="1">
    <location>
        <begin position="577"/>
        <end position="607"/>
    </location>
</feature>
<dbReference type="RefSeq" id="XP_047758583.1">
    <property type="nucleotide sequence ID" value="XM_047901949.1"/>
</dbReference>
<evidence type="ECO:0000256" key="1">
    <source>
        <dbReference type="SAM" id="MobiDB-lite"/>
    </source>
</evidence>
<feature type="compositionally biased region" description="Basic and acidic residues" evidence="1">
    <location>
        <begin position="538"/>
        <end position="548"/>
    </location>
</feature>
<feature type="region of interest" description="Disordered" evidence="1">
    <location>
        <begin position="288"/>
        <end position="319"/>
    </location>
</feature>
<reference evidence="2" key="2">
    <citation type="journal article" date="2022" name="Microb. Genom.">
        <title>A chromosome-scale genome assembly of the tomato pathogen Cladosporium fulvum reveals a compartmentalized genome architecture and the presence of a dispensable chromosome.</title>
        <authorList>
            <person name="Zaccaron A.Z."/>
            <person name="Chen L.H."/>
            <person name="Samaras A."/>
            <person name="Stergiopoulos I."/>
        </authorList>
    </citation>
    <scope>NUCLEOTIDE SEQUENCE</scope>
    <source>
        <strain evidence="2">Race5_Kim</strain>
    </source>
</reference>
<feature type="compositionally biased region" description="Gly residues" evidence="1">
    <location>
        <begin position="623"/>
        <end position="633"/>
    </location>
</feature>
<feature type="compositionally biased region" description="Basic and acidic residues" evidence="1">
    <location>
        <begin position="13"/>
        <end position="29"/>
    </location>
</feature>
<dbReference type="KEGG" id="ffu:CLAFUR5_02801"/>
<protein>
    <submittedName>
        <fullName evidence="2">Uncharacterized protein</fullName>
    </submittedName>
</protein>
<dbReference type="Proteomes" id="UP000756132">
    <property type="component" value="Chromosome 2"/>
</dbReference>
<sequence>MDKLKKALSPGSSKDDEVLYGDAETRTREGAATTDAPAGHAVPHTVSPDAQLQTDKGQKDHSILRQILNPHGEKYDAEGYGSTAHVVGQGSDITGSNTGAGIGSSAAQSLPDRTAQTTAGPDSHLGRDAHVGPTTTTTTPTTTSSQPITERPHPLGGQSVGGDHINPISRPEDRAVQHGTDSHLGRDAGIAGGLGAAGVGAGAYSQHDRAGDHVTPTTEQANTAVVDRPHPLGGHDAPGDHINPISAPEDPAAASSTVGSHSQLGRDAGIAGVGAAGLGAGYAAHEHNQNQSTPLTGTTGAGTTGIGGSTVPSQLNAAPRDVQDATYTARQYNIPGDNCSGAPAEGYVHHTHGPHSTDIANRLDPHVPGEFPTESGVDRHGAGGSASAAPLTSIPDRDPSLTQAQPGQTGDHHYGRDAALGAGAGAAGYGAYEAAQGRGDTGPASKTIGPHDSNIANIVDPRVQPEPEKMKDSKTTGPHSSDLANKADPRVKETSTVGGGAIGTQSDHKPTVGEKLYPDSTPTDRPSTEHTGTGQDLKGTEDQHHGRDAALVGGAGALGGAGAYAATRDHDKPITEQLASTHGTQTQPAYHATTDSSAATQPGTNLPDSRHRNKEAAHAGEAGLAGTGAGAGAGAFASGDQSAAKKTGPAAGPSDTPVQHTGDPKSIAATHRDDKGHSSHTKEEEKEKKPSLIHRILHPGEGKEKEKESHHDEKKHDNSSGSHSHSHDEHNKLHKKALGEGKTTEEAAQHAGGNDGRVIEPHTGLPMNTAKYGTGQGGTDGAQNIAGYHETDPAIRNATTGTGVGAGTSAGHAQPGQEGVAGPDWDAIKKANTPY</sequence>
<feature type="compositionally biased region" description="Polar residues" evidence="1">
    <location>
        <begin position="520"/>
        <end position="534"/>
    </location>
</feature>
<feature type="compositionally biased region" description="Gly residues" evidence="1">
    <location>
        <begin position="299"/>
        <end position="308"/>
    </location>
</feature>
<feature type="compositionally biased region" description="Low complexity" evidence="1">
    <location>
        <begin position="133"/>
        <end position="143"/>
    </location>
</feature>
<feature type="compositionally biased region" description="Low complexity" evidence="1">
    <location>
        <begin position="634"/>
        <end position="644"/>
    </location>
</feature>
<feature type="compositionally biased region" description="Gly residues" evidence="1">
    <location>
        <begin position="553"/>
        <end position="562"/>
    </location>
</feature>
<gene>
    <name evidence="2" type="ORF">CLAFUR5_02801</name>
</gene>
<evidence type="ECO:0000313" key="3">
    <source>
        <dbReference type="Proteomes" id="UP000756132"/>
    </source>
</evidence>
<proteinExistence type="predicted"/>
<keyword evidence="3" id="KW-1185">Reference proteome</keyword>
<feature type="compositionally biased region" description="Basic and acidic residues" evidence="1">
    <location>
        <begin position="170"/>
        <end position="186"/>
    </location>
</feature>
<feature type="compositionally biased region" description="Basic and acidic residues" evidence="1">
    <location>
        <begin position="670"/>
        <end position="690"/>
    </location>
</feature>
<dbReference type="OrthoDB" id="3650432at2759"/>
<feature type="compositionally biased region" description="Basic and acidic residues" evidence="1">
    <location>
        <begin position="698"/>
        <end position="718"/>
    </location>
</feature>
<feature type="compositionally biased region" description="Basic and acidic residues" evidence="1">
    <location>
        <begin position="608"/>
        <end position="618"/>
    </location>
</feature>
<feature type="region of interest" description="Disordered" evidence="1">
    <location>
        <begin position="434"/>
        <end position="835"/>
    </location>
</feature>
<feature type="compositionally biased region" description="Basic and acidic residues" evidence="1">
    <location>
        <begin position="725"/>
        <end position="748"/>
    </location>
</feature>
<dbReference type="AlphaFoldDB" id="A0A9Q8LB90"/>
<feature type="region of interest" description="Disordered" evidence="1">
    <location>
        <begin position="343"/>
        <end position="419"/>
    </location>
</feature>
<organism evidence="2 3">
    <name type="scientific">Passalora fulva</name>
    <name type="common">Tomato leaf mold</name>
    <name type="synonym">Cladosporium fulvum</name>
    <dbReference type="NCBI Taxonomy" id="5499"/>
    <lineage>
        <taxon>Eukaryota</taxon>
        <taxon>Fungi</taxon>
        <taxon>Dikarya</taxon>
        <taxon>Ascomycota</taxon>
        <taxon>Pezizomycotina</taxon>
        <taxon>Dothideomycetes</taxon>
        <taxon>Dothideomycetidae</taxon>
        <taxon>Mycosphaerellales</taxon>
        <taxon>Mycosphaerellaceae</taxon>
        <taxon>Fulvia</taxon>
    </lineage>
</organism>
<evidence type="ECO:0000313" key="2">
    <source>
        <dbReference type="EMBL" id="UJO14217.1"/>
    </source>
</evidence>
<dbReference type="GeneID" id="71982679"/>
<feature type="compositionally biased region" description="Basic and acidic residues" evidence="1">
    <location>
        <begin position="463"/>
        <end position="474"/>
    </location>
</feature>
<feature type="region of interest" description="Disordered" evidence="1">
    <location>
        <begin position="1"/>
        <end position="265"/>
    </location>
</feature>
<feature type="compositionally biased region" description="Polar residues" evidence="1">
    <location>
        <begin position="254"/>
        <end position="263"/>
    </location>
</feature>